<reference evidence="1" key="1">
    <citation type="submission" date="2023-02" db="EMBL/GenBank/DDBJ databases">
        <title>Description of Herbaspirillum huttiense subsp. nephrolepsisexaltata and Herbaspirillum huttiense subsp. lycopersicon.</title>
        <authorList>
            <person name="Poudel M."/>
            <person name="Sharma A."/>
            <person name="Goss E."/>
            <person name="Tapia J.H."/>
            <person name="Harmon C.M."/>
            <person name="Jones J.B."/>
        </authorList>
    </citation>
    <scope>NUCLEOTIDE SEQUENCE</scope>
    <source>
        <strain evidence="1">NC40101</strain>
    </source>
</reference>
<dbReference type="RefSeq" id="WP_310838967.1">
    <property type="nucleotide sequence ID" value="NZ_JAVLSM010000024.1"/>
</dbReference>
<gene>
    <name evidence="1" type="ORF">RJN63_27855</name>
</gene>
<sequence length="147" mass="16457">MTDQEILALLPENFFYPDIPPMDSKLIVFARALLSRAIPEGHVVVPGWQPISTAPQNRACLIHYRNICNRDRVIKAQYVSARTIEANEDWPDEACDMDDETETAYIPAGWYEMIDNHDDCSLIGISSNLKITGWMPLPAAPAPEGEA</sequence>
<organism evidence="1">
    <name type="scientific">Herbaspirillum huttiense subsp. nephrolepidis</name>
    <dbReference type="NCBI Taxonomy" id="3075126"/>
    <lineage>
        <taxon>Bacteria</taxon>
        <taxon>Pseudomonadati</taxon>
        <taxon>Pseudomonadota</taxon>
        <taxon>Betaproteobacteria</taxon>
        <taxon>Burkholderiales</taxon>
        <taxon>Oxalobacteraceae</taxon>
        <taxon>Herbaspirillum</taxon>
    </lineage>
</organism>
<accession>A0AAE4KBI0</accession>
<evidence type="ECO:0000313" key="1">
    <source>
        <dbReference type="EMBL" id="MDT0340676.1"/>
    </source>
</evidence>
<comment type="caution">
    <text evidence="1">The sequence shown here is derived from an EMBL/GenBank/DDBJ whole genome shotgun (WGS) entry which is preliminary data.</text>
</comment>
<dbReference type="EMBL" id="JAVRAA010000025">
    <property type="protein sequence ID" value="MDT0340676.1"/>
    <property type="molecule type" value="Genomic_DNA"/>
</dbReference>
<dbReference type="AlphaFoldDB" id="A0AAE4KBI0"/>
<evidence type="ECO:0008006" key="2">
    <source>
        <dbReference type="Google" id="ProtNLM"/>
    </source>
</evidence>
<proteinExistence type="predicted"/>
<name>A0AAE4KBI0_9BURK</name>
<protein>
    <recommendedName>
        <fullName evidence="2">DUF551 domain-containing protein</fullName>
    </recommendedName>
</protein>